<dbReference type="InterPro" id="IPR002502">
    <property type="entry name" value="Amidase_domain"/>
</dbReference>
<dbReference type="Gene3D" id="3.40.80.10">
    <property type="entry name" value="Peptidoglycan recognition protein-like"/>
    <property type="match status" value="1"/>
</dbReference>
<proteinExistence type="predicted"/>
<dbReference type="OrthoDB" id="9794294at2"/>
<name>A0A2N8HAK0_9BACT</name>
<organism evidence="8 9">
    <name type="scientific">Akkermansia muciniphila</name>
    <dbReference type="NCBI Taxonomy" id="239935"/>
    <lineage>
        <taxon>Bacteria</taxon>
        <taxon>Pseudomonadati</taxon>
        <taxon>Verrucomicrobiota</taxon>
        <taxon>Verrucomicrobiia</taxon>
        <taxon>Verrucomicrobiales</taxon>
        <taxon>Akkermansiaceae</taxon>
        <taxon>Akkermansia</taxon>
    </lineage>
</organism>
<dbReference type="GO" id="GO:0008745">
    <property type="term" value="F:N-acetylmuramoyl-L-alanine amidase activity"/>
    <property type="evidence" value="ECO:0007669"/>
    <property type="project" value="UniProtKB-EC"/>
</dbReference>
<evidence type="ECO:0000256" key="4">
    <source>
        <dbReference type="ARBA" id="ARBA00022969"/>
    </source>
</evidence>
<sequence length="221" mass="25041">MEYRSVWTGFLAVFAALTFCSCSQNDKMRPPAVSFKIQKAPVVPRTTSQMGREVGIRVSYMPKSTYARRHAASMQPRFITIHSTANPKGDANAHSRYLNSGKSRSLNWHFTVDQFGAYQHIPTTETGHHADHSGPGDQYSVAIEMCECTTHNPVVIYNKTAKLAALLMLRYNVPLRNVVPHNYWSGKNCPAPLMTNGRPGYKWSWFISRVDYYYRCLQAGK</sequence>
<dbReference type="GO" id="GO:0030420">
    <property type="term" value="P:establishment of competence for transformation"/>
    <property type="evidence" value="ECO:0007669"/>
    <property type="project" value="UniProtKB-KW"/>
</dbReference>
<evidence type="ECO:0000313" key="9">
    <source>
        <dbReference type="Proteomes" id="UP000236000"/>
    </source>
</evidence>
<dbReference type="Pfam" id="PF01510">
    <property type="entry name" value="Amidase_2"/>
    <property type="match status" value="1"/>
</dbReference>
<dbReference type="SUPFAM" id="SSF55846">
    <property type="entry name" value="N-acetylmuramoyl-L-alanine amidase-like"/>
    <property type="match status" value="1"/>
</dbReference>
<dbReference type="PANTHER" id="PTHR30417:SF11">
    <property type="entry name" value="N-ACETYLMURAMOYL-L-ALANINE AMIDASE XLYA"/>
    <property type="match status" value="1"/>
</dbReference>
<reference evidence="8 9" key="1">
    <citation type="journal article" date="2017" name="BMC Genomics">
        <title>Genome sequencing of 39 Akkermansia muciniphila isolates reveals its population structure, genomic and functional diverisity, and global distribution in mammalian gut microbiotas.</title>
        <authorList>
            <person name="Guo X."/>
            <person name="Li S."/>
            <person name="Zhang J."/>
            <person name="Wu F."/>
            <person name="Li X."/>
            <person name="Wu D."/>
            <person name="Zhang M."/>
            <person name="Ou Z."/>
            <person name="Jie Z."/>
            <person name="Yan Q."/>
            <person name="Li P."/>
            <person name="Yi J."/>
            <person name="Peng Y."/>
        </authorList>
    </citation>
    <scope>NUCLEOTIDE SEQUENCE [LARGE SCALE GENOMIC DNA]</scope>
    <source>
        <strain evidence="8 9">GP24</strain>
    </source>
</reference>
<dbReference type="SMART" id="SM00644">
    <property type="entry name" value="Ami_2"/>
    <property type="match status" value="1"/>
</dbReference>
<dbReference type="PROSITE" id="PS51257">
    <property type="entry name" value="PROKAR_LIPOPROTEIN"/>
    <property type="match status" value="1"/>
</dbReference>
<dbReference type="RefSeq" id="WP_102714917.1">
    <property type="nucleotide sequence ID" value="NZ_PJKA01000013.1"/>
</dbReference>
<keyword evidence="3" id="KW-0378">Hydrolase</keyword>
<dbReference type="GO" id="GO:0071555">
    <property type="term" value="P:cell wall organization"/>
    <property type="evidence" value="ECO:0007669"/>
    <property type="project" value="UniProtKB-KW"/>
</dbReference>
<dbReference type="GO" id="GO:0030435">
    <property type="term" value="P:sporulation resulting in formation of a cellular spore"/>
    <property type="evidence" value="ECO:0007669"/>
    <property type="project" value="UniProtKB-KW"/>
</dbReference>
<dbReference type="EC" id="3.5.1.28" evidence="2"/>
<dbReference type="Proteomes" id="UP000236000">
    <property type="component" value="Unassembled WGS sequence"/>
</dbReference>
<keyword evidence="5" id="KW-0178">Competence</keyword>
<dbReference type="GO" id="GO:0009254">
    <property type="term" value="P:peptidoglycan turnover"/>
    <property type="evidence" value="ECO:0007669"/>
    <property type="project" value="TreeGrafter"/>
</dbReference>
<dbReference type="InterPro" id="IPR036505">
    <property type="entry name" value="Amidase/PGRP_sf"/>
</dbReference>
<gene>
    <name evidence="8" type="ORF">CXU22_09535</name>
</gene>
<comment type="catalytic activity">
    <reaction evidence="1">
        <text>Hydrolyzes the link between N-acetylmuramoyl residues and L-amino acid residues in certain cell-wall glycopeptides.</text>
        <dbReference type="EC" id="3.5.1.28"/>
    </reaction>
</comment>
<evidence type="ECO:0000259" key="7">
    <source>
        <dbReference type="SMART" id="SM00644"/>
    </source>
</evidence>
<dbReference type="PANTHER" id="PTHR30417">
    <property type="entry name" value="N-ACETYLMURAMOYL-L-ALANINE AMIDASE AMID"/>
    <property type="match status" value="1"/>
</dbReference>
<evidence type="ECO:0000313" key="8">
    <source>
        <dbReference type="EMBL" id="PNC16889.1"/>
    </source>
</evidence>
<comment type="caution">
    <text evidence="8">The sequence shown here is derived from an EMBL/GenBank/DDBJ whole genome shotgun (WGS) entry which is preliminary data.</text>
</comment>
<evidence type="ECO:0000256" key="3">
    <source>
        <dbReference type="ARBA" id="ARBA00022801"/>
    </source>
</evidence>
<feature type="domain" description="N-acetylmuramoyl-L-alanine amidase" evidence="7">
    <location>
        <begin position="64"/>
        <end position="200"/>
    </location>
</feature>
<dbReference type="AlphaFoldDB" id="A0A2N8HAK0"/>
<accession>A0A2N8HAK0</accession>
<evidence type="ECO:0000256" key="6">
    <source>
        <dbReference type="ARBA" id="ARBA00023316"/>
    </source>
</evidence>
<dbReference type="CDD" id="cd06583">
    <property type="entry name" value="PGRP"/>
    <property type="match status" value="1"/>
</dbReference>
<evidence type="ECO:0000256" key="2">
    <source>
        <dbReference type="ARBA" id="ARBA00011901"/>
    </source>
</evidence>
<dbReference type="EMBL" id="PJKA01000013">
    <property type="protein sequence ID" value="PNC16889.1"/>
    <property type="molecule type" value="Genomic_DNA"/>
</dbReference>
<protein>
    <recommendedName>
        <fullName evidence="2">N-acetylmuramoyl-L-alanine amidase</fullName>
        <ecNumber evidence="2">3.5.1.28</ecNumber>
    </recommendedName>
</protein>
<dbReference type="InterPro" id="IPR051206">
    <property type="entry name" value="NAMLAA_amidase_2"/>
</dbReference>
<dbReference type="GO" id="GO:0009253">
    <property type="term" value="P:peptidoglycan catabolic process"/>
    <property type="evidence" value="ECO:0007669"/>
    <property type="project" value="InterPro"/>
</dbReference>
<evidence type="ECO:0000256" key="5">
    <source>
        <dbReference type="ARBA" id="ARBA00023287"/>
    </source>
</evidence>
<keyword evidence="4" id="KW-0749">Sporulation</keyword>
<keyword evidence="6" id="KW-0961">Cell wall biogenesis/degradation</keyword>
<evidence type="ECO:0000256" key="1">
    <source>
        <dbReference type="ARBA" id="ARBA00001561"/>
    </source>
</evidence>